<keyword evidence="7" id="KW-0418">Kinase</keyword>
<feature type="domain" description="Histidine kinase" evidence="13">
    <location>
        <begin position="234"/>
        <end position="440"/>
    </location>
</feature>
<feature type="coiled-coil region" evidence="11">
    <location>
        <begin position="200"/>
        <end position="227"/>
    </location>
</feature>
<dbReference type="InterPro" id="IPR003594">
    <property type="entry name" value="HATPase_dom"/>
</dbReference>
<evidence type="ECO:0000256" key="7">
    <source>
        <dbReference type="ARBA" id="ARBA00022777"/>
    </source>
</evidence>
<evidence type="ECO:0000256" key="2">
    <source>
        <dbReference type="ARBA" id="ARBA00004236"/>
    </source>
</evidence>
<dbReference type="Gene3D" id="6.10.340.10">
    <property type="match status" value="1"/>
</dbReference>
<evidence type="ECO:0000313" key="16">
    <source>
        <dbReference type="Proteomes" id="UP000820669"/>
    </source>
</evidence>
<dbReference type="SUPFAM" id="SSF158472">
    <property type="entry name" value="HAMP domain-like"/>
    <property type="match status" value="1"/>
</dbReference>
<keyword evidence="6 12" id="KW-0812">Transmembrane</keyword>
<reference evidence="15 16" key="1">
    <citation type="submission" date="2020-04" db="EMBL/GenBank/DDBJ databases">
        <authorList>
            <person name="Klaysubun C."/>
            <person name="Duangmal K."/>
            <person name="Lipun K."/>
        </authorList>
    </citation>
    <scope>NUCLEOTIDE SEQUENCE [LARGE SCALE GENOMIC DNA]</scope>
    <source>
        <strain evidence="15 16">K10HN5</strain>
    </source>
</reference>
<keyword evidence="4" id="KW-0597">Phosphoprotein</keyword>
<comment type="subcellular location">
    <subcellularLocation>
        <location evidence="2">Cell membrane</location>
    </subcellularLocation>
</comment>
<evidence type="ECO:0000256" key="11">
    <source>
        <dbReference type="SAM" id="Coils"/>
    </source>
</evidence>
<dbReference type="CDD" id="cd06225">
    <property type="entry name" value="HAMP"/>
    <property type="match status" value="1"/>
</dbReference>
<dbReference type="SUPFAM" id="SSF47384">
    <property type="entry name" value="Homodimeric domain of signal transducing histidine kinase"/>
    <property type="match status" value="1"/>
</dbReference>
<dbReference type="InterPro" id="IPR003660">
    <property type="entry name" value="HAMP_dom"/>
</dbReference>
<dbReference type="InterPro" id="IPR005467">
    <property type="entry name" value="His_kinase_dom"/>
</dbReference>
<evidence type="ECO:0000256" key="12">
    <source>
        <dbReference type="SAM" id="Phobius"/>
    </source>
</evidence>
<dbReference type="InterPro" id="IPR036097">
    <property type="entry name" value="HisK_dim/P_sf"/>
</dbReference>
<keyword evidence="10 12" id="KW-0472">Membrane</keyword>
<evidence type="ECO:0000259" key="13">
    <source>
        <dbReference type="PROSITE" id="PS50109"/>
    </source>
</evidence>
<dbReference type="Gene3D" id="3.30.565.10">
    <property type="entry name" value="Histidine kinase-like ATPase, C-terminal domain"/>
    <property type="match status" value="1"/>
</dbReference>
<keyword evidence="8 12" id="KW-1133">Transmembrane helix</keyword>
<evidence type="ECO:0000256" key="1">
    <source>
        <dbReference type="ARBA" id="ARBA00000085"/>
    </source>
</evidence>
<dbReference type="PROSITE" id="PS50109">
    <property type="entry name" value="HIS_KIN"/>
    <property type="match status" value="1"/>
</dbReference>
<dbReference type="InterPro" id="IPR036890">
    <property type="entry name" value="HATPase_C_sf"/>
</dbReference>
<evidence type="ECO:0000256" key="9">
    <source>
        <dbReference type="ARBA" id="ARBA00023012"/>
    </source>
</evidence>
<dbReference type="SMART" id="SM00387">
    <property type="entry name" value="HATPase_c"/>
    <property type="match status" value="1"/>
</dbReference>
<evidence type="ECO:0000313" key="15">
    <source>
        <dbReference type="EMBL" id="NMH97129.1"/>
    </source>
</evidence>
<proteinExistence type="predicted"/>
<dbReference type="EMBL" id="JAAXLA010000009">
    <property type="protein sequence ID" value="NMH97129.1"/>
    <property type="molecule type" value="Genomic_DNA"/>
</dbReference>
<sequence length="463" mass="48470">MRTVSLRGRVTALSLVVLAVALLLVGVLADVVFAAQSRADLRTRLTERATLAGQLVEQGVEGADLARQLETNDVRAVVTEPDGTVYNARPGGGRGPAAGRARAANGEVVRQPLPDGSQLTLIGDSNQVTASQARLRRILFLLGAGALAVAGLVLLATTRMALAPLDAMTALARSITRGDRGRRLAPTRTDTELGRTAAAFDDMLDELEGTERAARTAEAAARASEARTRQFVADAAHELRTPLAGVQAAAEAAVAPELDADERDRLHLLLLRETGRAGRLVDDLLALARLDAGIELRLEPVDLLALAQAEAERVRLLAPDRTIIAEGDSVTVPGDPQRLAQVLTNLLDNARRHTPAGGRITVTVAGPGVVRVADTGPGVPAPDRDRIFDRLVRLDEARSADDGGAGLGLAIARGIARAHGGELSCVEPPDGAGAVFELVLLPGWPDGPTVPTRAPETADSRSR</sequence>
<name>A0ABX1SA58_9PSEU</name>
<evidence type="ECO:0000256" key="8">
    <source>
        <dbReference type="ARBA" id="ARBA00022989"/>
    </source>
</evidence>
<dbReference type="Gene3D" id="1.10.287.130">
    <property type="match status" value="1"/>
</dbReference>
<dbReference type="PRINTS" id="PR00344">
    <property type="entry name" value="BCTRLSENSOR"/>
</dbReference>
<dbReference type="InterPro" id="IPR003661">
    <property type="entry name" value="HisK_dim/P_dom"/>
</dbReference>
<evidence type="ECO:0000259" key="14">
    <source>
        <dbReference type="PROSITE" id="PS50885"/>
    </source>
</evidence>
<dbReference type="CDD" id="cd00082">
    <property type="entry name" value="HisKA"/>
    <property type="match status" value="1"/>
</dbReference>
<dbReference type="PROSITE" id="PS50885">
    <property type="entry name" value="HAMP"/>
    <property type="match status" value="1"/>
</dbReference>
<dbReference type="SMART" id="SM00304">
    <property type="entry name" value="HAMP"/>
    <property type="match status" value="1"/>
</dbReference>
<dbReference type="InterPro" id="IPR050428">
    <property type="entry name" value="TCS_sensor_his_kinase"/>
</dbReference>
<evidence type="ECO:0000256" key="3">
    <source>
        <dbReference type="ARBA" id="ARBA00012438"/>
    </source>
</evidence>
<evidence type="ECO:0000256" key="4">
    <source>
        <dbReference type="ARBA" id="ARBA00022553"/>
    </source>
</evidence>
<dbReference type="Pfam" id="PF00672">
    <property type="entry name" value="HAMP"/>
    <property type="match status" value="1"/>
</dbReference>
<keyword evidence="9" id="KW-0902">Two-component regulatory system</keyword>
<dbReference type="SMART" id="SM00388">
    <property type="entry name" value="HisKA"/>
    <property type="match status" value="1"/>
</dbReference>
<evidence type="ECO:0000256" key="10">
    <source>
        <dbReference type="ARBA" id="ARBA00023136"/>
    </source>
</evidence>
<dbReference type="Pfam" id="PF00512">
    <property type="entry name" value="HisKA"/>
    <property type="match status" value="1"/>
</dbReference>
<comment type="caution">
    <text evidence="15">The sequence shown here is derived from an EMBL/GenBank/DDBJ whole genome shotgun (WGS) entry which is preliminary data.</text>
</comment>
<evidence type="ECO:0000256" key="6">
    <source>
        <dbReference type="ARBA" id="ARBA00022692"/>
    </source>
</evidence>
<accession>A0ABX1SA58</accession>
<keyword evidence="16" id="KW-1185">Reference proteome</keyword>
<dbReference type="CDD" id="cd00075">
    <property type="entry name" value="HATPase"/>
    <property type="match status" value="1"/>
</dbReference>
<organism evidence="15 16">
    <name type="scientific">Pseudonocardia acidicola</name>
    <dbReference type="NCBI Taxonomy" id="2724939"/>
    <lineage>
        <taxon>Bacteria</taxon>
        <taxon>Bacillati</taxon>
        <taxon>Actinomycetota</taxon>
        <taxon>Actinomycetes</taxon>
        <taxon>Pseudonocardiales</taxon>
        <taxon>Pseudonocardiaceae</taxon>
        <taxon>Pseudonocardia</taxon>
    </lineage>
</organism>
<dbReference type="PANTHER" id="PTHR45436">
    <property type="entry name" value="SENSOR HISTIDINE KINASE YKOH"/>
    <property type="match status" value="1"/>
</dbReference>
<dbReference type="SUPFAM" id="SSF55874">
    <property type="entry name" value="ATPase domain of HSP90 chaperone/DNA topoisomerase II/histidine kinase"/>
    <property type="match status" value="1"/>
</dbReference>
<protein>
    <recommendedName>
        <fullName evidence="3">histidine kinase</fullName>
        <ecNumber evidence="3">2.7.13.3</ecNumber>
    </recommendedName>
</protein>
<dbReference type="PANTHER" id="PTHR45436:SF5">
    <property type="entry name" value="SENSOR HISTIDINE KINASE TRCS"/>
    <property type="match status" value="1"/>
</dbReference>
<dbReference type="Proteomes" id="UP000820669">
    <property type="component" value="Unassembled WGS sequence"/>
</dbReference>
<keyword evidence="5" id="KW-0808">Transferase</keyword>
<feature type="domain" description="HAMP" evidence="14">
    <location>
        <begin position="159"/>
        <end position="212"/>
    </location>
</feature>
<dbReference type="InterPro" id="IPR004358">
    <property type="entry name" value="Sig_transdc_His_kin-like_C"/>
</dbReference>
<evidence type="ECO:0000256" key="5">
    <source>
        <dbReference type="ARBA" id="ARBA00022679"/>
    </source>
</evidence>
<feature type="transmembrane region" description="Helical" evidence="12">
    <location>
        <begin position="138"/>
        <end position="158"/>
    </location>
</feature>
<gene>
    <name evidence="15" type="ORF">HF526_07340</name>
</gene>
<dbReference type="EC" id="2.7.13.3" evidence="3"/>
<comment type="catalytic activity">
    <reaction evidence="1">
        <text>ATP + protein L-histidine = ADP + protein N-phospho-L-histidine.</text>
        <dbReference type="EC" id="2.7.13.3"/>
    </reaction>
</comment>
<dbReference type="Pfam" id="PF02518">
    <property type="entry name" value="HATPase_c"/>
    <property type="match status" value="1"/>
</dbReference>
<keyword evidence="11" id="KW-0175">Coiled coil</keyword>